<name>A0ABW2EM14_9BACI</name>
<sequence>MFSSLICTAFGHMVYNIAIKQVGPAESAIFINFNTFFALLGASLFLGESIEWYHLSGLVLIVFGVLIGTGAVEYMIQRRRRSGSVEY</sequence>
<protein>
    <submittedName>
        <fullName evidence="5">EamA family transporter</fullName>
    </submittedName>
</protein>
<keyword evidence="6" id="KW-1185">Reference proteome</keyword>
<accession>A0ABW2EM14</accession>
<evidence type="ECO:0000313" key="5">
    <source>
        <dbReference type="EMBL" id="MFC7061996.1"/>
    </source>
</evidence>
<comment type="subcellular location">
    <subcellularLocation>
        <location evidence="1">Endomembrane system</location>
        <topology evidence="1">Multi-pass membrane protein</topology>
    </subcellularLocation>
</comment>
<keyword evidence="3" id="KW-0812">Transmembrane</keyword>
<dbReference type="RefSeq" id="WP_390217048.1">
    <property type="nucleotide sequence ID" value="NZ_JBHSZV010000021.1"/>
</dbReference>
<evidence type="ECO:0000256" key="3">
    <source>
        <dbReference type="SAM" id="Phobius"/>
    </source>
</evidence>
<evidence type="ECO:0000313" key="6">
    <source>
        <dbReference type="Proteomes" id="UP001596410"/>
    </source>
</evidence>
<comment type="caution">
    <text evidence="5">The sequence shown here is derived from an EMBL/GenBank/DDBJ whole genome shotgun (WGS) entry which is preliminary data.</text>
</comment>
<evidence type="ECO:0000259" key="4">
    <source>
        <dbReference type="Pfam" id="PF00892"/>
    </source>
</evidence>
<feature type="transmembrane region" description="Helical" evidence="3">
    <location>
        <begin position="52"/>
        <end position="72"/>
    </location>
</feature>
<dbReference type="Proteomes" id="UP001596410">
    <property type="component" value="Unassembled WGS sequence"/>
</dbReference>
<dbReference type="InterPro" id="IPR037185">
    <property type="entry name" value="EmrE-like"/>
</dbReference>
<comment type="similarity">
    <text evidence="2">Belongs to the EamA transporter family.</text>
</comment>
<proteinExistence type="inferred from homology"/>
<dbReference type="SUPFAM" id="SSF103481">
    <property type="entry name" value="Multidrug resistance efflux transporter EmrE"/>
    <property type="match status" value="1"/>
</dbReference>
<keyword evidence="3" id="KW-0472">Membrane</keyword>
<gene>
    <name evidence="5" type="ORF">ACFQIC_09000</name>
</gene>
<dbReference type="EMBL" id="JBHSZV010000021">
    <property type="protein sequence ID" value="MFC7061996.1"/>
    <property type="molecule type" value="Genomic_DNA"/>
</dbReference>
<evidence type="ECO:0000256" key="1">
    <source>
        <dbReference type="ARBA" id="ARBA00004127"/>
    </source>
</evidence>
<dbReference type="Pfam" id="PF00892">
    <property type="entry name" value="EamA"/>
    <property type="match status" value="1"/>
</dbReference>
<keyword evidence="3" id="KW-1133">Transmembrane helix</keyword>
<feature type="transmembrane region" description="Helical" evidence="3">
    <location>
        <begin position="28"/>
        <end position="46"/>
    </location>
</feature>
<feature type="domain" description="EamA" evidence="4">
    <location>
        <begin position="2"/>
        <end position="67"/>
    </location>
</feature>
<evidence type="ECO:0000256" key="2">
    <source>
        <dbReference type="ARBA" id="ARBA00007362"/>
    </source>
</evidence>
<reference evidence="6" key="1">
    <citation type="journal article" date="2019" name="Int. J. Syst. Evol. Microbiol.">
        <title>The Global Catalogue of Microorganisms (GCM) 10K type strain sequencing project: providing services to taxonomists for standard genome sequencing and annotation.</title>
        <authorList>
            <consortium name="The Broad Institute Genomics Platform"/>
            <consortium name="The Broad Institute Genome Sequencing Center for Infectious Disease"/>
            <person name="Wu L."/>
            <person name="Ma J."/>
        </authorList>
    </citation>
    <scope>NUCLEOTIDE SEQUENCE [LARGE SCALE GENOMIC DNA]</scope>
    <source>
        <strain evidence="6">CGMCC 4.1621</strain>
    </source>
</reference>
<organism evidence="5 6">
    <name type="scientific">Halobacillus seohaensis</name>
    <dbReference type="NCBI Taxonomy" id="447421"/>
    <lineage>
        <taxon>Bacteria</taxon>
        <taxon>Bacillati</taxon>
        <taxon>Bacillota</taxon>
        <taxon>Bacilli</taxon>
        <taxon>Bacillales</taxon>
        <taxon>Bacillaceae</taxon>
        <taxon>Halobacillus</taxon>
    </lineage>
</organism>
<dbReference type="InterPro" id="IPR000620">
    <property type="entry name" value="EamA_dom"/>
</dbReference>